<protein>
    <recommendedName>
        <fullName evidence="3">PilN domain-containing protein</fullName>
    </recommendedName>
</protein>
<keyword evidence="2" id="KW-1185">Reference proteome</keyword>
<comment type="caution">
    <text evidence="1">The sequence shown here is derived from an EMBL/GenBank/DDBJ whole genome shotgun (WGS) entry which is preliminary data.</text>
</comment>
<evidence type="ECO:0008006" key="3">
    <source>
        <dbReference type="Google" id="ProtNLM"/>
    </source>
</evidence>
<accession>A0A944H8V3</accession>
<dbReference type="EMBL" id="JAEKFT010000019">
    <property type="protein sequence ID" value="MBT0962723.1"/>
    <property type="molecule type" value="Genomic_DNA"/>
</dbReference>
<evidence type="ECO:0000313" key="1">
    <source>
        <dbReference type="EMBL" id="MBT0962723.1"/>
    </source>
</evidence>
<sequence length="174" mass="18691">MSPAPIALDFVRQRRLPGLFGWVLLALGLAMAALEVSQFVERRADLAEREQIVERLRHQLERERRSMVATPEAPLRAEDAAPALKLATQLGRDWPALFADVAKAAGSEVGVLAVAPDGLRGAFSLSAEAGSLEGMFGFLGRLEASDALGGVELVGYERAGGRVVFKLNGQWGRP</sequence>
<dbReference type="AlphaFoldDB" id="A0A944H8V3"/>
<organism evidence="1 2">
    <name type="scientific">Denitromonas iodatirespirans</name>
    <dbReference type="NCBI Taxonomy" id="2795389"/>
    <lineage>
        <taxon>Bacteria</taxon>
        <taxon>Pseudomonadati</taxon>
        <taxon>Pseudomonadota</taxon>
        <taxon>Betaproteobacteria</taxon>
        <taxon>Rhodocyclales</taxon>
        <taxon>Zoogloeaceae</taxon>
        <taxon>Denitromonas</taxon>
    </lineage>
</organism>
<gene>
    <name evidence="1" type="ORF">I8J34_16200</name>
</gene>
<dbReference type="RefSeq" id="WP_214362673.1">
    <property type="nucleotide sequence ID" value="NZ_JAEKFT010000019.1"/>
</dbReference>
<evidence type="ECO:0000313" key="2">
    <source>
        <dbReference type="Proteomes" id="UP000694660"/>
    </source>
</evidence>
<dbReference type="Proteomes" id="UP000694660">
    <property type="component" value="Unassembled WGS sequence"/>
</dbReference>
<reference evidence="2" key="1">
    <citation type="journal article" date="2022" name="ISME J.">
        <title>Genetic and phylogenetic analysis of dissimilatory iodate-reducing bacteria identifies potential niches across the world's oceans.</title>
        <authorList>
            <person name="Reyes-Umana V."/>
            <person name="Henning Z."/>
            <person name="Lee K."/>
            <person name="Barnum T.P."/>
            <person name="Coates J.D."/>
        </authorList>
    </citation>
    <scope>NUCLEOTIDE SEQUENCE [LARGE SCALE GENOMIC DNA]</scope>
    <source>
        <strain evidence="2">IR12</strain>
    </source>
</reference>
<name>A0A944H8V3_DENI1</name>
<proteinExistence type="predicted"/>